<evidence type="ECO:0000313" key="1">
    <source>
        <dbReference type="EMBL" id="KAJ7671033.1"/>
    </source>
</evidence>
<reference evidence="1" key="1">
    <citation type="submission" date="2023-03" db="EMBL/GenBank/DDBJ databases">
        <title>Massive genome expansion in bonnet fungi (Mycena s.s.) driven by repeated elements and novel gene families across ecological guilds.</title>
        <authorList>
            <consortium name="Lawrence Berkeley National Laboratory"/>
            <person name="Harder C.B."/>
            <person name="Miyauchi S."/>
            <person name="Viragh M."/>
            <person name="Kuo A."/>
            <person name="Thoen E."/>
            <person name="Andreopoulos B."/>
            <person name="Lu D."/>
            <person name="Skrede I."/>
            <person name="Drula E."/>
            <person name="Henrissat B."/>
            <person name="Morin E."/>
            <person name="Kohler A."/>
            <person name="Barry K."/>
            <person name="LaButti K."/>
            <person name="Morin E."/>
            <person name="Salamov A."/>
            <person name="Lipzen A."/>
            <person name="Mereny Z."/>
            <person name="Hegedus B."/>
            <person name="Baldrian P."/>
            <person name="Stursova M."/>
            <person name="Weitz H."/>
            <person name="Taylor A."/>
            <person name="Grigoriev I.V."/>
            <person name="Nagy L.G."/>
            <person name="Martin F."/>
            <person name="Kauserud H."/>
        </authorList>
    </citation>
    <scope>NUCLEOTIDE SEQUENCE</scope>
    <source>
        <strain evidence="1">CBHHK067</strain>
    </source>
</reference>
<accession>A0AAD7G607</accession>
<proteinExistence type="predicted"/>
<evidence type="ECO:0000313" key="2">
    <source>
        <dbReference type="Proteomes" id="UP001221757"/>
    </source>
</evidence>
<name>A0AAD7G607_MYCRO</name>
<comment type="caution">
    <text evidence="1">The sequence shown here is derived from an EMBL/GenBank/DDBJ whole genome shotgun (WGS) entry which is preliminary data.</text>
</comment>
<protein>
    <submittedName>
        <fullName evidence="1">Uncharacterized protein</fullName>
    </submittedName>
</protein>
<organism evidence="1 2">
    <name type="scientific">Mycena rosella</name>
    <name type="common">Pink bonnet</name>
    <name type="synonym">Agaricus rosellus</name>
    <dbReference type="NCBI Taxonomy" id="1033263"/>
    <lineage>
        <taxon>Eukaryota</taxon>
        <taxon>Fungi</taxon>
        <taxon>Dikarya</taxon>
        <taxon>Basidiomycota</taxon>
        <taxon>Agaricomycotina</taxon>
        <taxon>Agaricomycetes</taxon>
        <taxon>Agaricomycetidae</taxon>
        <taxon>Agaricales</taxon>
        <taxon>Marasmiineae</taxon>
        <taxon>Mycenaceae</taxon>
        <taxon>Mycena</taxon>
    </lineage>
</organism>
<sequence length="445" mass="47466">MASLVFPPEAYLPIWSKSLAYYNKLRQSPDYLASPAVVQCNQWSAYNGGKILRQIVPGPPVAGANAPQYTFLTVVALVSDKLVIKRPDTNPVWATAWDALMPNLKVFETQVCEASEYLWTQVDKAAAIRASKKVFMKKGGSDAPDDVDLKNWQTIPKPCVQAFTDALESHDLRGLLVFGKDNNVIAPAKIQSILPGCLIQLSARLVYYEIKNGSGTKHSINAEIAQAWIIEDAPPPPVRLFTKDKPHCLTASNNLYNSDPASGSTQTASSTVFAPNITPQVFEDAAAAQHQEHGSGGGQSTVLEVARTAPHPATFGFGSGGQATAQTDCQEQTGQYQGRVPAVISAPPTLAVDRSTFSFGSIDTAVACDQQDCTDAAADANTAKPPTVGVGSFSPGLSVRSHGTVEANGYIYRPSVSVAKISEPPNELRSGPHANTCRTLYAVAH</sequence>
<keyword evidence="2" id="KW-1185">Reference proteome</keyword>
<dbReference type="AlphaFoldDB" id="A0AAD7G607"/>
<dbReference type="Proteomes" id="UP001221757">
    <property type="component" value="Unassembled WGS sequence"/>
</dbReference>
<gene>
    <name evidence="1" type="ORF">B0H17DRAFT_1209181</name>
</gene>
<dbReference type="EMBL" id="JARKIE010000177">
    <property type="protein sequence ID" value="KAJ7671033.1"/>
    <property type="molecule type" value="Genomic_DNA"/>
</dbReference>